<dbReference type="EMBL" id="ML178894">
    <property type="protein sequence ID" value="TFK95298.1"/>
    <property type="molecule type" value="Genomic_DNA"/>
</dbReference>
<sequence length="371" mass="41092">MYKWKKKKSKAEIKARKGKETKGGKGKGKAVAKAESPLSRESSPSPVAEPSSVLTFPPPPSTVQPGSSCQNHIYTPDGEPQTLGYNSDREVSTQRSFSTKPEPAYQTNDIPLSVRTSLRPIHHQAMHHRPTEPQQGRPPLMHHVPNVNVSHHSSHQTSLSHPAGEMYPKDPYAPVPPQHPPVYQGHPAPNAAVGPGYPSRRMSPQSAPQAQYHRSMPYKSNSTGAHQNSYGSYTDSCAQPYSQPHISYHAPQQNAAQQATYLHHGDMQGGSTDAAFHGNIEAGASAYSGHIHGNGHAQHENSVSHVYPTEFSQNREDRRSPIPSIILERRVLAPPFYRAHWQEYLEWISFYSVTEEEEMNLYGGRIPAVHQ</sequence>
<dbReference type="Proteomes" id="UP000305067">
    <property type="component" value="Unassembled WGS sequence"/>
</dbReference>
<proteinExistence type="predicted"/>
<feature type="compositionally biased region" description="Polar residues" evidence="1">
    <location>
        <begin position="63"/>
        <end position="73"/>
    </location>
</feature>
<protein>
    <submittedName>
        <fullName evidence="2">Uncharacterized protein</fullName>
    </submittedName>
</protein>
<evidence type="ECO:0000256" key="1">
    <source>
        <dbReference type="SAM" id="MobiDB-lite"/>
    </source>
</evidence>
<accession>A0A5C3Q517</accession>
<name>A0A5C3Q517_9AGAR</name>
<evidence type="ECO:0000313" key="2">
    <source>
        <dbReference type="EMBL" id="TFK95298.1"/>
    </source>
</evidence>
<feature type="compositionally biased region" description="Polar residues" evidence="1">
    <location>
        <begin position="218"/>
        <end position="227"/>
    </location>
</feature>
<feature type="compositionally biased region" description="Basic and acidic residues" evidence="1">
    <location>
        <begin position="10"/>
        <end position="23"/>
    </location>
</feature>
<reference evidence="2 3" key="1">
    <citation type="journal article" date="2019" name="Nat. Ecol. Evol.">
        <title>Megaphylogeny resolves global patterns of mushroom evolution.</title>
        <authorList>
            <person name="Varga T."/>
            <person name="Krizsan K."/>
            <person name="Foldi C."/>
            <person name="Dima B."/>
            <person name="Sanchez-Garcia M."/>
            <person name="Sanchez-Ramirez S."/>
            <person name="Szollosi G.J."/>
            <person name="Szarkandi J.G."/>
            <person name="Papp V."/>
            <person name="Albert L."/>
            <person name="Andreopoulos W."/>
            <person name="Angelini C."/>
            <person name="Antonin V."/>
            <person name="Barry K.W."/>
            <person name="Bougher N.L."/>
            <person name="Buchanan P."/>
            <person name="Buyck B."/>
            <person name="Bense V."/>
            <person name="Catcheside P."/>
            <person name="Chovatia M."/>
            <person name="Cooper J."/>
            <person name="Damon W."/>
            <person name="Desjardin D."/>
            <person name="Finy P."/>
            <person name="Geml J."/>
            <person name="Haridas S."/>
            <person name="Hughes K."/>
            <person name="Justo A."/>
            <person name="Karasinski D."/>
            <person name="Kautmanova I."/>
            <person name="Kiss B."/>
            <person name="Kocsube S."/>
            <person name="Kotiranta H."/>
            <person name="LaButti K.M."/>
            <person name="Lechner B.E."/>
            <person name="Liimatainen K."/>
            <person name="Lipzen A."/>
            <person name="Lukacs Z."/>
            <person name="Mihaltcheva S."/>
            <person name="Morgado L.N."/>
            <person name="Niskanen T."/>
            <person name="Noordeloos M.E."/>
            <person name="Ohm R.A."/>
            <person name="Ortiz-Santana B."/>
            <person name="Ovrebo C."/>
            <person name="Racz N."/>
            <person name="Riley R."/>
            <person name="Savchenko A."/>
            <person name="Shiryaev A."/>
            <person name="Soop K."/>
            <person name="Spirin V."/>
            <person name="Szebenyi C."/>
            <person name="Tomsovsky M."/>
            <person name="Tulloss R.E."/>
            <person name="Uehling J."/>
            <person name="Grigoriev I.V."/>
            <person name="Vagvolgyi C."/>
            <person name="Papp T."/>
            <person name="Martin F.M."/>
            <person name="Miettinen O."/>
            <person name="Hibbett D.S."/>
            <person name="Nagy L.G."/>
        </authorList>
    </citation>
    <scope>NUCLEOTIDE SEQUENCE [LARGE SCALE GENOMIC DNA]</scope>
    <source>
        <strain evidence="2 3">CBS 309.79</strain>
    </source>
</reference>
<gene>
    <name evidence="2" type="ORF">BDV98DRAFT_577961</name>
</gene>
<dbReference type="AlphaFoldDB" id="A0A5C3Q517"/>
<feature type="compositionally biased region" description="Polar residues" evidence="1">
    <location>
        <begin position="93"/>
        <end position="107"/>
    </location>
</feature>
<evidence type="ECO:0000313" key="3">
    <source>
        <dbReference type="Proteomes" id="UP000305067"/>
    </source>
</evidence>
<feature type="compositionally biased region" description="Low complexity" evidence="1">
    <location>
        <begin position="31"/>
        <end position="53"/>
    </location>
</feature>
<organism evidence="2 3">
    <name type="scientific">Pterulicium gracile</name>
    <dbReference type="NCBI Taxonomy" id="1884261"/>
    <lineage>
        <taxon>Eukaryota</taxon>
        <taxon>Fungi</taxon>
        <taxon>Dikarya</taxon>
        <taxon>Basidiomycota</taxon>
        <taxon>Agaricomycotina</taxon>
        <taxon>Agaricomycetes</taxon>
        <taxon>Agaricomycetidae</taxon>
        <taxon>Agaricales</taxon>
        <taxon>Pleurotineae</taxon>
        <taxon>Pterulaceae</taxon>
        <taxon>Pterulicium</taxon>
    </lineage>
</organism>
<keyword evidence="3" id="KW-1185">Reference proteome</keyword>
<feature type="region of interest" description="Disordered" evidence="1">
    <location>
        <begin position="1"/>
        <end position="107"/>
    </location>
</feature>
<feature type="region of interest" description="Disordered" evidence="1">
    <location>
        <begin position="184"/>
        <end position="227"/>
    </location>
</feature>